<evidence type="ECO:0000313" key="2">
    <source>
        <dbReference type="Proteomes" id="UP000012149"/>
    </source>
</evidence>
<organism evidence="1 2">
    <name type="scientific">Leptospira santarosai str. CBC1416</name>
    <dbReference type="NCBI Taxonomy" id="1193059"/>
    <lineage>
        <taxon>Bacteria</taxon>
        <taxon>Pseudomonadati</taxon>
        <taxon>Spirochaetota</taxon>
        <taxon>Spirochaetia</taxon>
        <taxon>Leptospirales</taxon>
        <taxon>Leptospiraceae</taxon>
        <taxon>Leptospira</taxon>
    </lineage>
</organism>
<dbReference type="Proteomes" id="UP000012149">
    <property type="component" value="Unassembled WGS sequence"/>
</dbReference>
<comment type="caution">
    <text evidence="1">The sequence shown here is derived from an EMBL/GenBank/DDBJ whole genome shotgun (WGS) entry which is preliminary data.</text>
</comment>
<reference evidence="1 2" key="1">
    <citation type="submission" date="2013-01" db="EMBL/GenBank/DDBJ databases">
        <authorList>
            <person name="Harkins D.M."/>
            <person name="Durkin A.S."/>
            <person name="Brinkac L.M."/>
            <person name="Haft D.H."/>
            <person name="Selengut J.D."/>
            <person name="Sanka R."/>
            <person name="DePew J."/>
            <person name="Purushe J."/>
            <person name="Matthias M.A."/>
            <person name="Vinetz J.M."/>
            <person name="Sutton G.G."/>
            <person name="Nierman W.C."/>
            <person name="Fouts D.E."/>
        </authorList>
    </citation>
    <scope>NUCLEOTIDE SEQUENCE [LARGE SCALE GENOMIC DNA]</scope>
    <source>
        <strain evidence="1 2">CBC1416</strain>
    </source>
</reference>
<gene>
    <name evidence="1" type="ORF">LEP1GSC161_0491</name>
</gene>
<name>M6VPA2_9LEPT</name>
<evidence type="ECO:0000313" key="1">
    <source>
        <dbReference type="EMBL" id="EMO56956.1"/>
    </source>
</evidence>
<proteinExistence type="predicted"/>
<protein>
    <submittedName>
        <fullName evidence="1">Uncharacterized protein</fullName>
    </submittedName>
</protein>
<sequence>MTALFYRVVRTDRSNSQIHKITRGKNEKFLPLFNASERRRTRARILNGLLAGNNPQNYAETNVTIRF</sequence>
<accession>M6VPA2</accession>
<dbReference type="EMBL" id="AKWE02000141">
    <property type="protein sequence ID" value="EMO56956.1"/>
    <property type="molecule type" value="Genomic_DNA"/>
</dbReference>
<dbReference type="AlphaFoldDB" id="M6VPA2"/>